<dbReference type="Gene3D" id="3.50.50.60">
    <property type="entry name" value="FAD/NAD(P)-binding domain"/>
    <property type="match status" value="1"/>
</dbReference>
<evidence type="ECO:0000313" key="3">
    <source>
        <dbReference type="EMBL" id="BCJ63700.1"/>
    </source>
</evidence>
<proteinExistence type="predicted"/>
<feature type="region of interest" description="Disordered" evidence="1">
    <location>
        <begin position="220"/>
        <end position="271"/>
    </location>
</feature>
<evidence type="ECO:0000313" key="4">
    <source>
        <dbReference type="Proteomes" id="UP000680866"/>
    </source>
</evidence>
<protein>
    <recommendedName>
        <fullName evidence="2">Amine oxidase domain-containing protein</fullName>
    </recommendedName>
</protein>
<dbReference type="EMBL" id="AP023359">
    <property type="protein sequence ID" value="BCJ63700.1"/>
    <property type="molecule type" value="Genomic_DNA"/>
</dbReference>
<dbReference type="SUPFAM" id="SSF51905">
    <property type="entry name" value="FAD/NAD(P)-binding domain"/>
    <property type="match status" value="1"/>
</dbReference>
<evidence type="ECO:0000256" key="1">
    <source>
        <dbReference type="SAM" id="MobiDB-lite"/>
    </source>
</evidence>
<keyword evidence="4" id="KW-1185">Reference proteome</keyword>
<accession>A0A810MT72</accession>
<gene>
    <name evidence="3" type="ORF">Prubr_07210</name>
</gene>
<dbReference type="InterPro" id="IPR036188">
    <property type="entry name" value="FAD/NAD-bd_sf"/>
</dbReference>
<dbReference type="Pfam" id="PF01593">
    <property type="entry name" value="Amino_oxidase"/>
    <property type="match status" value="1"/>
</dbReference>
<dbReference type="KEGG" id="pry:Prubr_07210"/>
<organism evidence="3 4">
    <name type="scientific">Polymorphospora rubra</name>
    <dbReference type="NCBI Taxonomy" id="338584"/>
    <lineage>
        <taxon>Bacteria</taxon>
        <taxon>Bacillati</taxon>
        <taxon>Actinomycetota</taxon>
        <taxon>Actinomycetes</taxon>
        <taxon>Micromonosporales</taxon>
        <taxon>Micromonosporaceae</taxon>
        <taxon>Polymorphospora</taxon>
    </lineage>
</organism>
<reference evidence="3" key="1">
    <citation type="submission" date="2020-08" db="EMBL/GenBank/DDBJ databases">
        <title>Whole genome shotgun sequence of Polymorphospora rubra NBRC 101157.</title>
        <authorList>
            <person name="Komaki H."/>
            <person name="Tamura T."/>
        </authorList>
    </citation>
    <scope>NUCLEOTIDE SEQUENCE</scope>
    <source>
        <strain evidence="3">NBRC 101157</strain>
    </source>
</reference>
<sequence length="271" mass="28876">MGAPIVDTDVLVIGAGLAGLAAARRLHRAGIDWQLLEASDRVGGRVTTDEVDGFQLDRGFQVLNTAYPRLTALVDVDRLDLREFTAGVLVRRAGRPHRLTNPLRDPTGAPSAALAGIGRLSDRLRFAALATRLATTDPDRLLAAPEISTQTALRRAGLSHGIIEELLRPFLSGVFADRELTTSSHVFAMVVRSFARGRIGVPARGWPPCPGRWPRHCPPTASGWTPRSSASHPAPSTPPPPGSVAGRCWSPPTRPPPPGCSPTYRLPGCGP</sequence>
<feature type="domain" description="Amine oxidase" evidence="2">
    <location>
        <begin position="17"/>
        <end position="206"/>
    </location>
</feature>
<name>A0A810MT72_9ACTN</name>
<dbReference type="InterPro" id="IPR002937">
    <property type="entry name" value="Amino_oxidase"/>
</dbReference>
<dbReference type="AlphaFoldDB" id="A0A810MT72"/>
<dbReference type="PANTHER" id="PTHR42841">
    <property type="entry name" value="AMINE OXIDASE"/>
    <property type="match status" value="1"/>
</dbReference>
<dbReference type="GO" id="GO:0016491">
    <property type="term" value="F:oxidoreductase activity"/>
    <property type="evidence" value="ECO:0007669"/>
    <property type="project" value="InterPro"/>
</dbReference>
<dbReference type="Proteomes" id="UP000680866">
    <property type="component" value="Chromosome"/>
</dbReference>
<evidence type="ECO:0000259" key="2">
    <source>
        <dbReference type="Pfam" id="PF01593"/>
    </source>
</evidence>